<dbReference type="CDD" id="cd21037">
    <property type="entry name" value="MLKL_NTD"/>
    <property type="match status" value="1"/>
</dbReference>
<accession>A0A8H6ZJG0</accession>
<organism evidence="1 2">
    <name type="scientific">Mycena sanguinolenta</name>
    <dbReference type="NCBI Taxonomy" id="230812"/>
    <lineage>
        <taxon>Eukaryota</taxon>
        <taxon>Fungi</taxon>
        <taxon>Dikarya</taxon>
        <taxon>Basidiomycota</taxon>
        <taxon>Agaricomycotina</taxon>
        <taxon>Agaricomycetes</taxon>
        <taxon>Agaricomycetidae</taxon>
        <taxon>Agaricales</taxon>
        <taxon>Marasmiineae</taxon>
        <taxon>Mycenaceae</taxon>
        <taxon>Mycena</taxon>
    </lineage>
</organism>
<comment type="caution">
    <text evidence="1">The sequence shown here is derived from an EMBL/GenBank/DDBJ whole genome shotgun (WGS) entry which is preliminary data.</text>
</comment>
<dbReference type="EMBL" id="JACAZH010000001">
    <property type="protein sequence ID" value="KAF7378424.1"/>
    <property type="molecule type" value="Genomic_DNA"/>
</dbReference>
<dbReference type="AlphaFoldDB" id="A0A8H6ZJG0"/>
<keyword evidence="2" id="KW-1185">Reference proteome</keyword>
<evidence type="ECO:0000313" key="1">
    <source>
        <dbReference type="EMBL" id="KAF7378424.1"/>
    </source>
</evidence>
<dbReference type="InterPro" id="IPR059179">
    <property type="entry name" value="MLKL-like_MCAfunc"/>
</dbReference>
<dbReference type="Proteomes" id="UP000623467">
    <property type="component" value="Unassembled WGS sequence"/>
</dbReference>
<dbReference type="OrthoDB" id="2991313at2759"/>
<protein>
    <submittedName>
        <fullName evidence="1">Uncharacterized protein</fullName>
    </submittedName>
</protein>
<name>A0A8H6ZJG0_9AGAR</name>
<evidence type="ECO:0000313" key="2">
    <source>
        <dbReference type="Proteomes" id="UP000623467"/>
    </source>
</evidence>
<reference evidence="1" key="1">
    <citation type="submission" date="2020-05" db="EMBL/GenBank/DDBJ databases">
        <title>Mycena genomes resolve the evolution of fungal bioluminescence.</title>
        <authorList>
            <person name="Tsai I.J."/>
        </authorList>
    </citation>
    <scope>NUCLEOTIDE SEQUENCE</scope>
    <source>
        <strain evidence="1">160909Yilan</strain>
    </source>
</reference>
<proteinExistence type="predicted"/>
<gene>
    <name evidence="1" type="ORF">MSAN_00269000</name>
</gene>
<sequence length="260" mass="27219">MSLGPHGSAVPSVTNSSASFLDAIRTSLNDLKDSTDVVPPLKSAADAVLVVLDLAERVSTYDEHAEGLAWRAFCILDAIYNASGDGTDPVTPAMVDAIRTFVGLLREISATMEEELKPRRLHLRRRKSRLAQFVVQLDDSLDAFKIGSAAPVEEQPIPAIPDQPSKLITSHPVITILQVSGGTGGSGGSGMGGGKGGAGGPGYGPSLQAETIIQNCPSEHAMLKLSYRHLCIEVHGIPTVVLFGLSPVSRGYLSGRAGAL</sequence>